<feature type="region of interest" description="Disordered" evidence="1">
    <location>
        <begin position="1"/>
        <end position="33"/>
    </location>
</feature>
<dbReference type="KEGG" id="nsy:104214343"/>
<feature type="compositionally biased region" description="Low complexity" evidence="1">
    <location>
        <begin position="12"/>
        <end position="29"/>
    </location>
</feature>
<accession>A0A1U7V7C5</accession>
<feature type="region of interest" description="Disordered" evidence="1">
    <location>
        <begin position="53"/>
        <end position="92"/>
    </location>
</feature>
<gene>
    <name evidence="3" type="primary">LOC104214343</name>
</gene>
<name>A0A1U7V7C5_NICSY</name>
<dbReference type="GeneID" id="104214343"/>
<organism evidence="2 3">
    <name type="scientific">Nicotiana sylvestris</name>
    <name type="common">Wood tobacco</name>
    <name type="synonym">South American tobacco</name>
    <dbReference type="NCBI Taxonomy" id="4096"/>
    <lineage>
        <taxon>Eukaryota</taxon>
        <taxon>Viridiplantae</taxon>
        <taxon>Streptophyta</taxon>
        <taxon>Embryophyta</taxon>
        <taxon>Tracheophyta</taxon>
        <taxon>Spermatophyta</taxon>
        <taxon>Magnoliopsida</taxon>
        <taxon>eudicotyledons</taxon>
        <taxon>Gunneridae</taxon>
        <taxon>Pentapetalae</taxon>
        <taxon>asterids</taxon>
        <taxon>lamiids</taxon>
        <taxon>Solanales</taxon>
        <taxon>Solanaceae</taxon>
        <taxon>Nicotianoideae</taxon>
        <taxon>Nicotianeae</taxon>
        <taxon>Nicotiana</taxon>
    </lineage>
</organism>
<reference evidence="3" key="2">
    <citation type="submission" date="2025-08" db="UniProtKB">
        <authorList>
            <consortium name="RefSeq"/>
        </authorList>
    </citation>
    <scope>IDENTIFICATION</scope>
    <source>
        <tissue evidence="3">Leaf</tissue>
    </source>
</reference>
<sequence>MVNSSENPLSPPKEIIPTPSITPSTTPISKKGRVKMMARKVVIGEEQIKKINEKLKASREEEPQKSDESFKSATEGEEIVSSKTEHVTCGPKVTPKTISEVATNSETRFVLIGTVAGVETTESGKIGVWSKESAGEEESVRETEGNESGEAAEGLVRLGKDVQEPVPSKQETLVDLLRKVSDSYNPKRKKSLGVKVPSTATTNKKRKAASFIPVETPPTRVRSTRSQNKQSEVELEKALKQSKKKAVAKGKKKMLDPVKDEEETKEMKVVTPKAKKVKTSTKKSVLKSRKVKIVEEEEWNREEEKSDYEKDKMVKFGKRTYLKSRLLRDLEEEGMLMMLEKLQLQG</sequence>
<dbReference type="RefSeq" id="XP_009762298.1">
    <property type="nucleotide sequence ID" value="XM_009763996.1"/>
</dbReference>
<protein>
    <submittedName>
        <fullName evidence="3">Uncharacterized protein LOC104214343</fullName>
    </submittedName>
</protein>
<dbReference type="OrthoDB" id="10478038at2759"/>
<dbReference type="AlphaFoldDB" id="A0A1U7V7C5"/>
<evidence type="ECO:0000313" key="3">
    <source>
        <dbReference type="RefSeq" id="XP_009762298.1"/>
    </source>
</evidence>
<evidence type="ECO:0000313" key="2">
    <source>
        <dbReference type="Proteomes" id="UP000189701"/>
    </source>
</evidence>
<dbReference type="Proteomes" id="UP000189701">
    <property type="component" value="Unplaced"/>
</dbReference>
<proteinExistence type="predicted"/>
<feature type="compositionally biased region" description="Basic and acidic residues" evidence="1">
    <location>
        <begin position="53"/>
        <end position="70"/>
    </location>
</feature>
<reference evidence="2" key="1">
    <citation type="journal article" date="2013" name="Genome Biol.">
        <title>Reference genomes and transcriptomes of Nicotiana sylvestris and Nicotiana tomentosiformis.</title>
        <authorList>
            <person name="Sierro N."/>
            <person name="Battey J.N."/>
            <person name="Ouadi S."/>
            <person name="Bovet L."/>
            <person name="Goepfert S."/>
            <person name="Bakaher N."/>
            <person name="Peitsch M.C."/>
            <person name="Ivanov N.V."/>
        </authorList>
    </citation>
    <scope>NUCLEOTIDE SEQUENCE [LARGE SCALE GENOMIC DNA]</scope>
</reference>
<feature type="region of interest" description="Disordered" evidence="1">
    <location>
        <begin position="187"/>
        <end position="234"/>
    </location>
</feature>
<feature type="region of interest" description="Disordered" evidence="1">
    <location>
        <begin position="127"/>
        <end position="152"/>
    </location>
</feature>
<keyword evidence="2" id="KW-1185">Reference proteome</keyword>
<evidence type="ECO:0000256" key="1">
    <source>
        <dbReference type="SAM" id="MobiDB-lite"/>
    </source>
</evidence>